<keyword evidence="5" id="KW-0904">Protein phosphatase</keyword>
<comment type="subcellular location">
    <subcellularLocation>
        <location evidence="1">Cytoplasm</location>
    </subcellularLocation>
</comment>
<dbReference type="PANTHER" id="PTHR11717">
    <property type="entry name" value="LOW MOLECULAR WEIGHT PROTEIN TYROSINE PHOSPHATASE"/>
    <property type="match status" value="1"/>
</dbReference>
<evidence type="ECO:0000256" key="5">
    <source>
        <dbReference type="ARBA" id="ARBA00022912"/>
    </source>
</evidence>
<keyword evidence="4" id="KW-0378">Hydrolase</keyword>
<organism evidence="9 10">
    <name type="scientific">Pisolithus microcarpus 441</name>
    <dbReference type="NCBI Taxonomy" id="765257"/>
    <lineage>
        <taxon>Eukaryota</taxon>
        <taxon>Fungi</taxon>
        <taxon>Dikarya</taxon>
        <taxon>Basidiomycota</taxon>
        <taxon>Agaricomycotina</taxon>
        <taxon>Agaricomycetes</taxon>
        <taxon>Agaricomycetidae</taxon>
        <taxon>Boletales</taxon>
        <taxon>Sclerodermatineae</taxon>
        <taxon>Pisolithaceae</taxon>
        <taxon>Pisolithus</taxon>
    </lineage>
</organism>
<dbReference type="PANTHER" id="PTHR11717:SF7">
    <property type="entry name" value="LOW MOLECULAR WEIGHT PHOSPHOTYROSINE PROTEIN PHOSPHATASE"/>
    <property type="match status" value="1"/>
</dbReference>
<proteinExistence type="inferred from homology"/>
<reference evidence="9 10" key="1">
    <citation type="submission" date="2014-04" db="EMBL/GenBank/DDBJ databases">
        <authorList>
            <consortium name="DOE Joint Genome Institute"/>
            <person name="Kuo A."/>
            <person name="Kohler A."/>
            <person name="Costa M.D."/>
            <person name="Nagy L.G."/>
            <person name="Floudas D."/>
            <person name="Copeland A."/>
            <person name="Barry K.W."/>
            <person name="Cichocki N."/>
            <person name="Veneault-Fourrey C."/>
            <person name="LaButti K."/>
            <person name="Lindquist E.A."/>
            <person name="Lipzen A."/>
            <person name="Lundell T."/>
            <person name="Morin E."/>
            <person name="Murat C."/>
            <person name="Sun H."/>
            <person name="Tunlid A."/>
            <person name="Henrissat B."/>
            <person name="Grigoriev I.V."/>
            <person name="Hibbett D.S."/>
            <person name="Martin F."/>
            <person name="Nordberg H.P."/>
            <person name="Cantor M.N."/>
            <person name="Hua S.X."/>
        </authorList>
    </citation>
    <scope>NUCLEOTIDE SEQUENCE [LARGE SCALE GENOMIC DNA]</scope>
    <source>
        <strain evidence="9 10">441</strain>
    </source>
</reference>
<evidence type="ECO:0000256" key="6">
    <source>
        <dbReference type="ARBA" id="ARBA00051722"/>
    </source>
</evidence>
<evidence type="ECO:0000313" key="9">
    <source>
        <dbReference type="EMBL" id="KIK30388.1"/>
    </source>
</evidence>
<dbReference type="FunFam" id="3.40.50.2300:FF:000105">
    <property type="entry name" value="Low molecular weight phosphotyrosine protein"/>
    <property type="match status" value="1"/>
</dbReference>
<dbReference type="PRINTS" id="PR00719">
    <property type="entry name" value="LMWPTPASE"/>
</dbReference>
<evidence type="ECO:0000259" key="8">
    <source>
        <dbReference type="SMART" id="SM00226"/>
    </source>
</evidence>
<dbReference type="SMART" id="SM00226">
    <property type="entry name" value="LMWPc"/>
    <property type="match status" value="1"/>
</dbReference>
<feature type="domain" description="Phosphotyrosine protein phosphatase I" evidence="8">
    <location>
        <begin position="3"/>
        <end position="146"/>
    </location>
</feature>
<evidence type="ECO:0000256" key="3">
    <source>
        <dbReference type="ARBA" id="ARBA00022490"/>
    </source>
</evidence>
<comment type="catalytic activity">
    <reaction evidence="6">
        <text>O-phospho-L-tyrosyl-[protein] + H2O = L-tyrosyl-[protein] + phosphate</text>
        <dbReference type="Rhea" id="RHEA:10684"/>
        <dbReference type="Rhea" id="RHEA-COMP:10136"/>
        <dbReference type="Rhea" id="RHEA-COMP:20101"/>
        <dbReference type="ChEBI" id="CHEBI:15377"/>
        <dbReference type="ChEBI" id="CHEBI:43474"/>
        <dbReference type="ChEBI" id="CHEBI:46858"/>
        <dbReference type="ChEBI" id="CHEBI:61978"/>
        <dbReference type="EC" id="3.1.3.48"/>
    </reaction>
</comment>
<evidence type="ECO:0000256" key="1">
    <source>
        <dbReference type="ARBA" id="ARBA00004496"/>
    </source>
</evidence>
<dbReference type="STRING" id="765257.A0A0D0AE51"/>
<comment type="similarity">
    <text evidence="2">Belongs to the low molecular weight phosphotyrosine protein phosphatase family.</text>
</comment>
<name>A0A0D0AE51_9AGAM</name>
<dbReference type="CDD" id="cd16343">
    <property type="entry name" value="LMWPTP"/>
    <property type="match status" value="1"/>
</dbReference>
<dbReference type="AlphaFoldDB" id="A0A0D0AE51"/>
<evidence type="ECO:0000256" key="4">
    <source>
        <dbReference type="ARBA" id="ARBA00022801"/>
    </source>
</evidence>
<feature type="active site" description="Proton donor" evidence="7">
    <location>
        <position position="120"/>
    </location>
</feature>
<evidence type="ECO:0000256" key="7">
    <source>
        <dbReference type="PIRSR" id="PIRSR617867-1"/>
    </source>
</evidence>
<dbReference type="Pfam" id="PF01451">
    <property type="entry name" value="LMWPc"/>
    <property type="match status" value="1"/>
</dbReference>
<evidence type="ECO:0000256" key="2">
    <source>
        <dbReference type="ARBA" id="ARBA00011063"/>
    </source>
</evidence>
<dbReference type="InterPro" id="IPR017867">
    <property type="entry name" value="Tyr_phospatase_low_mol_wt"/>
</dbReference>
<dbReference type="Gene3D" id="3.40.50.2300">
    <property type="match status" value="1"/>
</dbReference>
<evidence type="ECO:0000313" key="10">
    <source>
        <dbReference type="Proteomes" id="UP000054018"/>
    </source>
</evidence>
<dbReference type="GO" id="GO:0004725">
    <property type="term" value="F:protein tyrosine phosphatase activity"/>
    <property type="evidence" value="ECO:0007669"/>
    <property type="project" value="UniProtKB-EC"/>
</dbReference>
<keyword evidence="10" id="KW-1185">Reference proteome</keyword>
<gene>
    <name evidence="9" type="ORF">PISMIDRAFT_6464</name>
</gene>
<dbReference type="GO" id="GO:0005737">
    <property type="term" value="C:cytoplasm"/>
    <property type="evidence" value="ECO:0007669"/>
    <property type="project" value="UniProtKB-SubCell"/>
</dbReference>
<dbReference type="InterPro" id="IPR050438">
    <property type="entry name" value="LMW_PTPase"/>
</dbReference>
<reference evidence="10" key="2">
    <citation type="submission" date="2015-01" db="EMBL/GenBank/DDBJ databases">
        <title>Evolutionary Origins and Diversification of the Mycorrhizal Mutualists.</title>
        <authorList>
            <consortium name="DOE Joint Genome Institute"/>
            <consortium name="Mycorrhizal Genomics Consortium"/>
            <person name="Kohler A."/>
            <person name="Kuo A."/>
            <person name="Nagy L.G."/>
            <person name="Floudas D."/>
            <person name="Copeland A."/>
            <person name="Barry K.W."/>
            <person name="Cichocki N."/>
            <person name="Veneault-Fourrey C."/>
            <person name="LaButti K."/>
            <person name="Lindquist E.A."/>
            <person name="Lipzen A."/>
            <person name="Lundell T."/>
            <person name="Morin E."/>
            <person name="Murat C."/>
            <person name="Riley R."/>
            <person name="Ohm R."/>
            <person name="Sun H."/>
            <person name="Tunlid A."/>
            <person name="Henrissat B."/>
            <person name="Grigoriev I.V."/>
            <person name="Hibbett D.S."/>
            <person name="Martin F."/>
        </authorList>
    </citation>
    <scope>NUCLEOTIDE SEQUENCE [LARGE SCALE GENOMIC DNA]</scope>
    <source>
        <strain evidence="10">441</strain>
    </source>
</reference>
<feature type="active site" evidence="7">
    <location>
        <position position="15"/>
    </location>
</feature>
<dbReference type="SUPFAM" id="SSF52788">
    <property type="entry name" value="Phosphotyrosine protein phosphatases I"/>
    <property type="match status" value="1"/>
</dbReference>
<dbReference type="InterPro" id="IPR023485">
    <property type="entry name" value="Ptyr_pPase"/>
</dbReference>
<accession>A0A0D0AE51</accession>
<dbReference type="OrthoDB" id="3388at2759"/>
<dbReference type="Proteomes" id="UP000054018">
    <property type="component" value="Unassembled WGS sequence"/>
</dbReference>
<keyword evidence="3" id="KW-0963">Cytoplasm</keyword>
<sequence length="150" mass="16659">MTLSVLIVCLGNICRSPMGEAVLKHEAEKRGVAIKVDSAGTGAYHVGELPDERTVATCKEHNIAINHLARQVQQSDFNDFQYILAADESNLRNLEVIRPRSSTAELRLWGSYLDNKPIPDPYYGGITGFQRCFEQCTKLSSAFLDEVEGK</sequence>
<dbReference type="EMBL" id="KN833687">
    <property type="protein sequence ID" value="KIK30388.1"/>
    <property type="molecule type" value="Genomic_DNA"/>
</dbReference>
<dbReference type="InterPro" id="IPR036196">
    <property type="entry name" value="Ptyr_pPase_sf"/>
</dbReference>
<protein>
    <recommendedName>
        <fullName evidence="8">Phosphotyrosine protein phosphatase I domain-containing protein</fullName>
    </recommendedName>
</protein>
<dbReference type="HOGENOM" id="CLU_071415_2_0_1"/>
<feature type="active site" description="Nucleophile" evidence="7">
    <location>
        <position position="9"/>
    </location>
</feature>